<dbReference type="AlphaFoldDB" id="A0A498I2R0"/>
<evidence type="ECO:0000313" key="1">
    <source>
        <dbReference type="EMBL" id="RXH76464.1"/>
    </source>
</evidence>
<reference evidence="1 2" key="1">
    <citation type="submission" date="2018-10" db="EMBL/GenBank/DDBJ databases">
        <title>A high-quality apple genome assembly.</title>
        <authorList>
            <person name="Hu J."/>
        </authorList>
    </citation>
    <scope>NUCLEOTIDE SEQUENCE [LARGE SCALE GENOMIC DNA]</scope>
    <source>
        <strain evidence="2">cv. HFTH1</strain>
        <tissue evidence="1">Young leaf</tissue>
    </source>
</reference>
<accession>A0A498I2R0</accession>
<keyword evidence="2" id="KW-1185">Reference proteome</keyword>
<evidence type="ECO:0000313" key="2">
    <source>
        <dbReference type="Proteomes" id="UP000290289"/>
    </source>
</evidence>
<organism evidence="1 2">
    <name type="scientific">Malus domestica</name>
    <name type="common">Apple</name>
    <name type="synonym">Pyrus malus</name>
    <dbReference type="NCBI Taxonomy" id="3750"/>
    <lineage>
        <taxon>Eukaryota</taxon>
        <taxon>Viridiplantae</taxon>
        <taxon>Streptophyta</taxon>
        <taxon>Embryophyta</taxon>
        <taxon>Tracheophyta</taxon>
        <taxon>Spermatophyta</taxon>
        <taxon>Magnoliopsida</taxon>
        <taxon>eudicotyledons</taxon>
        <taxon>Gunneridae</taxon>
        <taxon>Pentapetalae</taxon>
        <taxon>rosids</taxon>
        <taxon>fabids</taxon>
        <taxon>Rosales</taxon>
        <taxon>Rosaceae</taxon>
        <taxon>Amygdaloideae</taxon>
        <taxon>Maleae</taxon>
        <taxon>Malus</taxon>
    </lineage>
</organism>
<protein>
    <submittedName>
        <fullName evidence="1">Uncharacterized protein</fullName>
    </submittedName>
</protein>
<sequence length="94" mass="10180">MHAAHVSLESKTSDFGNETVGMEISLSASKPSAEALTTLDTLSFYVRSSLVALCEGRAYEKFTSALKLLTEQGMIPSTITSVLKDILESLDHEQ</sequence>
<proteinExistence type="predicted"/>
<dbReference type="EMBL" id="RDQH01000340">
    <property type="protein sequence ID" value="RXH76464.1"/>
    <property type="molecule type" value="Genomic_DNA"/>
</dbReference>
<gene>
    <name evidence="1" type="ORF">DVH24_019352</name>
</gene>
<comment type="caution">
    <text evidence="1">The sequence shown here is derived from an EMBL/GenBank/DDBJ whole genome shotgun (WGS) entry which is preliminary data.</text>
</comment>
<dbReference type="Proteomes" id="UP000290289">
    <property type="component" value="Chromosome 14"/>
</dbReference>
<name>A0A498I2R0_MALDO</name>